<protein>
    <submittedName>
        <fullName evidence="2">Uncharacterized protein</fullName>
    </submittedName>
</protein>
<reference evidence="2 3" key="1">
    <citation type="journal article" date="2023" name="G3 (Bethesda)">
        <title>A chromosome-length genome assembly and annotation of blackberry (Rubus argutus, cv. 'Hillquist').</title>
        <authorList>
            <person name="Bruna T."/>
            <person name="Aryal R."/>
            <person name="Dudchenko O."/>
            <person name="Sargent D.J."/>
            <person name="Mead D."/>
            <person name="Buti M."/>
            <person name="Cavallini A."/>
            <person name="Hytonen T."/>
            <person name="Andres J."/>
            <person name="Pham M."/>
            <person name="Weisz D."/>
            <person name="Mascagni F."/>
            <person name="Usai G."/>
            <person name="Natali L."/>
            <person name="Bassil N."/>
            <person name="Fernandez G.E."/>
            <person name="Lomsadze A."/>
            <person name="Armour M."/>
            <person name="Olukolu B."/>
            <person name="Poorten T."/>
            <person name="Britton C."/>
            <person name="Davik J."/>
            <person name="Ashrafi H."/>
            <person name="Aiden E.L."/>
            <person name="Borodovsky M."/>
            <person name="Worthington M."/>
        </authorList>
    </citation>
    <scope>NUCLEOTIDE SEQUENCE [LARGE SCALE GENOMIC DNA]</scope>
    <source>
        <strain evidence="2">PI 553951</strain>
    </source>
</reference>
<evidence type="ECO:0000313" key="3">
    <source>
        <dbReference type="Proteomes" id="UP001457282"/>
    </source>
</evidence>
<dbReference type="EMBL" id="JBEDUW010000004">
    <property type="protein sequence ID" value="KAK9932329.1"/>
    <property type="molecule type" value="Genomic_DNA"/>
</dbReference>
<proteinExistence type="predicted"/>
<gene>
    <name evidence="2" type="ORF">M0R45_019572</name>
</gene>
<organism evidence="2 3">
    <name type="scientific">Rubus argutus</name>
    <name type="common">Southern blackberry</name>
    <dbReference type="NCBI Taxonomy" id="59490"/>
    <lineage>
        <taxon>Eukaryota</taxon>
        <taxon>Viridiplantae</taxon>
        <taxon>Streptophyta</taxon>
        <taxon>Embryophyta</taxon>
        <taxon>Tracheophyta</taxon>
        <taxon>Spermatophyta</taxon>
        <taxon>Magnoliopsida</taxon>
        <taxon>eudicotyledons</taxon>
        <taxon>Gunneridae</taxon>
        <taxon>Pentapetalae</taxon>
        <taxon>rosids</taxon>
        <taxon>fabids</taxon>
        <taxon>Rosales</taxon>
        <taxon>Rosaceae</taxon>
        <taxon>Rosoideae</taxon>
        <taxon>Rosoideae incertae sedis</taxon>
        <taxon>Rubus</taxon>
    </lineage>
</organism>
<evidence type="ECO:0000256" key="1">
    <source>
        <dbReference type="SAM" id="MobiDB-lite"/>
    </source>
</evidence>
<dbReference type="AlphaFoldDB" id="A0AAW1X730"/>
<sequence>MGQMALQIEQLEAKFAAYVKQNTSPPCDDGIGKDDEEIDGEDPCDDGIGEDDEEMDEEDEEEDLGYMH</sequence>
<feature type="compositionally biased region" description="Acidic residues" evidence="1">
    <location>
        <begin position="34"/>
        <end position="68"/>
    </location>
</feature>
<name>A0AAW1X730_RUBAR</name>
<evidence type="ECO:0000313" key="2">
    <source>
        <dbReference type="EMBL" id="KAK9932329.1"/>
    </source>
</evidence>
<accession>A0AAW1X730</accession>
<dbReference type="Proteomes" id="UP001457282">
    <property type="component" value="Unassembled WGS sequence"/>
</dbReference>
<comment type="caution">
    <text evidence="2">The sequence shown here is derived from an EMBL/GenBank/DDBJ whole genome shotgun (WGS) entry which is preliminary data.</text>
</comment>
<feature type="region of interest" description="Disordered" evidence="1">
    <location>
        <begin position="22"/>
        <end position="68"/>
    </location>
</feature>
<keyword evidence="3" id="KW-1185">Reference proteome</keyword>